<dbReference type="RefSeq" id="WP_034843793.1">
    <property type="nucleotide sequence ID" value="NZ_JANX01000340.1"/>
</dbReference>
<gene>
    <name evidence="1" type="ORF">P409_22195</name>
</gene>
<dbReference type="InterPro" id="IPR009078">
    <property type="entry name" value="Ferritin-like_SF"/>
</dbReference>
<dbReference type="AlphaFoldDB" id="A0A0A0D0S6"/>
<sequence length="168" mass="19017">MTDPKEHLTHWLRDAYAMESQAVSLLETQISRLETYPQARAKVQEHLQQTQRQRQDVEDCLAKLGADPSDLKVLAQKTIANIQGMFHSMSEDEVLKHALGSYAFEQFEAGSYRMLAAAARDAGEPGIAETCERIQAEEEEMGDWIWEQMPTLTQEYLSRSEAGATAKR</sequence>
<dbReference type="EMBL" id="JANX01000340">
    <property type="protein sequence ID" value="KGM32296.1"/>
    <property type="molecule type" value="Genomic_DNA"/>
</dbReference>
<protein>
    <submittedName>
        <fullName evidence="1">Uncharacterized protein</fullName>
    </submittedName>
</protein>
<dbReference type="Proteomes" id="UP000029995">
    <property type="component" value="Unassembled WGS sequence"/>
</dbReference>
<evidence type="ECO:0000313" key="1">
    <source>
        <dbReference type="EMBL" id="KGM32296.1"/>
    </source>
</evidence>
<proteinExistence type="predicted"/>
<comment type="caution">
    <text evidence="1">The sequence shown here is derived from an EMBL/GenBank/DDBJ whole genome shotgun (WGS) entry which is preliminary data.</text>
</comment>
<accession>A0A0A0D0S6</accession>
<evidence type="ECO:0000313" key="2">
    <source>
        <dbReference type="Proteomes" id="UP000029995"/>
    </source>
</evidence>
<organism evidence="1 2">
    <name type="scientific">Inquilinus limosus MP06</name>
    <dbReference type="NCBI Taxonomy" id="1398085"/>
    <lineage>
        <taxon>Bacteria</taxon>
        <taxon>Pseudomonadati</taxon>
        <taxon>Pseudomonadota</taxon>
        <taxon>Alphaproteobacteria</taxon>
        <taxon>Rhodospirillales</taxon>
        <taxon>Rhodospirillaceae</taxon>
        <taxon>Inquilinus</taxon>
    </lineage>
</organism>
<dbReference type="InterPro" id="IPR012347">
    <property type="entry name" value="Ferritin-like"/>
</dbReference>
<name>A0A0A0D0S6_9PROT</name>
<dbReference type="InterPro" id="IPR010287">
    <property type="entry name" value="DUF892_YciF-like"/>
</dbReference>
<reference evidence="1 2" key="1">
    <citation type="submission" date="2014-01" db="EMBL/GenBank/DDBJ databases">
        <title>Genome sequence determination for a cystic fibrosis isolate, Inquilinus limosus.</title>
        <authorList>
            <person name="Pino M."/>
            <person name="Di Conza J."/>
            <person name="Gutkind G."/>
        </authorList>
    </citation>
    <scope>NUCLEOTIDE SEQUENCE [LARGE SCALE GENOMIC DNA]</scope>
    <source>
        <strain evidence="1 2">MP06</strain>
    </source>
</reference>
<dbReference type="Pfam" id="PF05974">
    <property type="entry name" value="DUF892"/>
    <property type="match status" value="1"/>
</dbReference>
<dbReference type="SUPFAM" id="SSF47240">
    <property type="entry name" value="Ferritin-like"/>
    <property type="match status" value="1"/>
</dbReference>
<dbReference type="Gene3D" id="1.20.1260.10">
    <property type="match status" value="1"/>
</dbReference>
<dbReference type="OrthoDB" id="7273732at2"/>
<dbReference type="CDD" id="cd00657">
    <property type="entry name" value="Ferritin_like"/>
    <property type="match status" value="1"/>
</dbReference>